<name>A0A1E5S085_9ASCO</name>
<dbReference type="GO" id="GO:0030896">
    <property type="term" value="C:checkpoint clamp complex"/>
    <property type="evidence" value="ECO:0007669"/>
    <property type="project" value="TreeGrafter"/>
</dbReference>
<dbReference type="Gene3D" id="3.70.10.10">
    <property type="match status" value="1"/>
</dbReference>
<dbReference type="PRINTS" id="PR01245">
    <property type="entry name" value="RAD1REC1"/>
</dbReference>
<feature type="region of interest" description="Disordered" evidence="6">
    <location>
        <begin position="380"/>
        <end position="422"/>
    </location>
</feature>
<comment type="caution">
    <text evidence="7">The sequence shown here is derived from an EMBL/GenBank/DDBJ whole genome shotgun (WGS) entry which is preliminary data.</text>
</comment>
<reference evidence="8" key="1">
    <citation type="journal article" date="2016" name="Genome Announc.">
        <title>Genome sequences of three species of Hanseniaspora isolated from spontaneous wine fermentations.</title>
        <authorList>
            <person name="Sternes P.R."/>
            <person name="Lee D."/>
            <person name="Kutyna D.R."/>
            <person name="Borneman A.R."/>
        </authorList>
    </citation>
    <scope>NUCLEOTIDE SEQUENCE [LARGE SCALE GENOMIC DNA]</scope>
    <source>
        <strain evidence="8">AWRI3579</strain>
    </source>
</reference>
<dbReference type="GO" id="GO:0000077">
    <property type="term" value="P:DNA damage checkpoint signaling"/>
    <property type="evidence" value="ECO:0007669"/>
    <property type="project" value="InterPro"/>
</dbReference>
<dbReference type="PANTHER" id="PTHR10870:SF0">
    <property type="entry name" value="CELL CYCLE CHECKPOINT PROTEIN RAD1"/>
    <property type="match status" value="1"/>
</dbReference>
<dbReference type="Pfam" id="PF02144">
    <property type="entry name" value="Rad1"/>
    <property type="match status" value="1"/>
</dbReference>
<keyword evidence="5" id="KW-0539">Nucleus</keyword>
<dbReference type="InterPro" id="IPR046938">
    <property type="entry name" value="DNA_clamp_sf"/>
</dbReference>
<evidence type="ECO:0000256" key="4">
    <source>
        <dbReference type="ARBA" id="ARBA00023204"/>
    </source>
</evidence>
<accession>A0A1E5S085</accession>
<evidence type="ECO:0000256" key="1">
    <source>
        <dbReference type="ARBA" id="ARBA00004123"/>
    </source>
</evidence>
<evidence type="ECO:0000256" key="2">
    <source>
        <dbReference type="ARBA" id="ARBA00010991"/>
    </source>
</evidence>
<dbReference type="InParanoid" id="A0A1E5S085"/>
<evidence type="ECO:0000313" key="7">
    <source>
        <dbReference type="EMBL" id="OEJ92469.1"/>
    </source>
</evidence>
<dbReference type="InterPro" id="IPR003021">
    <property type="entry name" value="Rad1_Rec1_Rad17"/>
</dbReference>
<keyword evidence="3" id="KW-0227">DNA damage</keyword>
<dbReference type="GO" id="GO:0006281">
    <property type="term" value="P:DNA repair"/>
    <property type="evidence" value="ECO:0007669"/>
    <property type="project" value="UniProtKB-KW"/>
</dbReference>
<keyword evidence="4" id="KW-0234">DNA repair</keyword>
<dbReference type="SUPFAM" id="SSF55979">
    <property type="entry name" value="DNA clamp"/>
    <property type="match status" value="1"/>
</dbReference>
<dbReference type="EMBL" id="LPNM01000001">
    <property type="protein sequence ID" value="OEJ92469.1"/>
    <property type="molecule type" value="Genomic_DNA"/>
</dbReference>
<gene>
    <name evidence="7" type="ORF">AWRI3579_g235</name>
</gene>
<organism evidence="7 8">
    <name type="scientific">Hanseniaspora osmophila</name>
    <dbReference type="NCBI Taxonomy" id="56408"/>
    <lineage>
        <taxon>Eukaryota</taxon>
        <taxon>Fungi</taxon>
        <taxon>Dikarya</taxon>
        <taxon>Ascomycota</taxon>
        <taxon>Saccharomycotina</taxon>
        <taxon>Saccharomycetes</taxon>
        <taxon>Saccharomycodales</taxon>
        <taxon>Saccharomycodaceae</taxon>
        <taxon>Hanseniaspora</taxon>
    </lineage>
</organism>
<dbReference type="AlphaFoldDB" id="A0A1E5S085"/>
<evidence type="ECO:0000256" key="3">
    <source>
        <dbReference type="ARBA" id="ARBA00022763"/>
    </source>
</evidence>
<proteinExistence type="inferred from homology"/>
<dbReference type="STRING" id="56408.A0A1E5S085"/>
<dbReference type="PANTHER" id="PTHR10870">
    <property type="entry name" value="CELL CYCLE CHECKPOINT PROTEIN RAD1"/>
    <property type="match status" value="1"/>
</dbReference>
<dbReference type="FunCoup" id="A0A1E5S085">
    <property type="interactions" value="159"/>
</dbReference>
<comment type="subcellular location">
    <subcellularLocation>
        <location evidence="1">Nucleus</location>
    </subcellularLocation>
</comment>
<evidence type="ECO:0000256" key="5">
    <source>
        <dbReference type="ARBA" id="ARBA00023242"/>
    </source>
</evidence>
<dbReference type="OrthoDB" id="337581at2759"/>
<dbReference type="Proteomes" id="UP000095728">
    <property type="component" value="Unassembled WGS sequence"/>
</dbReference>
<keyword evidence="8" id="KW-1185">Reference proteome</keyword>
<evidence type="ECO:0000313" key="8">
    <source>
        <dbReference type="Proteomes" id="UP000095728"/>
    </source>
</evidence>
<sequence length="422" mass="47985">MQHTSKRNNTTRELLLFMSLTNDILFTATTVHLEHITTALNCLVPFGAKEDVLIIIDEEGLSFASEKSHIIKIQLFLSKDLFTLYNFDSSKAPFEKVCVKLNHILDSVNVANNVNNSGTGGSSNSNNNNNNNNNDETDFLECTLSYDGDGTPFVFIFEDALITERMEYSTYLIKEMDVFDILQIDLDRIEYECIIQGDILFNTLQDLKELDCKECYLYVSAKKNNKPHFSFIFKNEQLGLSRISLPSERTCLEKVEFMNNADGQRDQSAPQEESISYFDFQMLDKISKSVKIASKVLFRKDTRGVLSVNILSKTNNIIPVGNFRKSSATLQNRKKTNVLPKNYSGIVIDITMIEKESESGFQDIIEMVNRDENTISTKIRASRKRRRSDEQILDDEDSQNANTTSVNLGPTQNKKPGVPLFF</sequence>
<protein>
    <submittedName>
        <fullName evidence="7">DNA damage checkpoint control protein RAD17</fullName>
    </submittedName>
</protein>
<comment type="similarity">
    <text evidence="2">Belongs to the rad1 family.</text>
</comment>
<evidence type="ECO:0000256" key="6">
    <source>
        <dbReference type="SAM" id="MobiDB-lite"/>
    </source>
</evidence>
<feature type="compositionally biased region" description="Polar residues" evidence="6">
    <location>
        <begin position="399"/>
        <end position="414"/>
    </location>
</feature>